<dbReference type="Proteomes" id="UP000294192">
    <property type="component" value="Unassembled WGS sequence"/>
</dbReference>
<evidence type="ECO:0000259" key="2">
    <source>
        <dbReference type="Pfam" id="PF06094"/>
    </source>
</evidence>
<feature type="domain" description="Gamma-glutamylcyclotransferase AIG2-like" evidence="2">
    <location>
        <begin position="39"/>
        <end position="137"/>
    </location>
</feature>
<dbReference type="InterPro" id="IPR036568">
    <property type="entry name" value="GGCT-like_sf"/>
</dbReference>
<protein>
    <recommendedName>
        <fullName evidence="2">Gamma-glutamylcyclotransferase AIG2-like domain-containing protein</fullName>
    </recommendedName>
</protein>
<keyword evidence="1" id="KW-1133">Transmembrane helix</keyword>
<keyword evidence="1" id="KW-0472">Membrane</keyword>
<evidence type="ECO:0000256" key="1">
    <source>
        <dbReference type="SAM" id="Phobius"/>
    </source>
</evidence>
<accession>A0A4R0XS68</accession>
<proteinExistence type="predicted"/>
<gene>
    <name evidence="3" type="ORF">C4B24_02385</name>
</gene>
<feature type="transmembrane region" description="Helical" evidence="1">
    <location>
        <begin position="519"/>
        <end position="541"/>
    </location>
</feature>
<name>A0A4R0XS68_9MOLU</name>
<comment type="caution">
    <text evidence="3">The sequence shown here is derived from an EMBL/GenBank/DDBJ whole genome shotgun (WGS) entry which is preliminary data.</text>
</comment>
<dbReference type="InterPro" id="IPR009288">
    <property type="entry name" value="AIG2-like_dom"/>
</dbReference>
<feature type="transmembrane region" description="Helical" evidence="1">
    <location>
        <begin position="553"/>
        <end position="575"/>
    </location>
</feature>
<dbReference type="AlphaFoldDB" id="A0A4R0XS68"/>
<organism evidence="3 4">
    <name type="scientific">Mycoplasma marinum</name>
    <dbReference type="NCBI Taxonomy" id="1937190"/>
    <lineage>
        <taxon>Bacteria</taxon>
        <taxon>Bacillati</taxon>
        <taxon>Mycoplasmatota</taxon>
        <taxon>Mollicutes</taxon>
        <taxon>Mycoplasmataceae</taxon>
        <taxon>Mycoplasma</taxon>
    </lineage>
</organism>
<dbReference type="OrthoDB" id="394793at2"/>
<keyword evidence="4" id="KW-1185">Reference proteome</keyword>
<dbReference type="EMBL" id="PSZO01000009">
    <property type="protein sequence ID" value="TCG11270.1"/>
    <property type="molecule type" value="Genomic_DNA"/>
</dbReference>
<dbReference type="SUPFAM" id="SSF110857">
    <property type="entry name" value="Gamma-glutamyl cyclotransferase-like"/>
    <property type="match status" value="1"/>
</dbReference>
<dbReference type="Pfam" id="PF06094">
    <property type="entry name" value="GGACT"/>
    <property type="match status" value="1"/>
</dbReference>
<sequence>MSLFYSWKAFYGISSEYLLIHLMVWCYVKISIMNKKYKLFSYGTFQEPEIQKIVFGKIKQGTKATLKQYGKYSDETPYLCIKKDEKRDVEGTIMEVTLEELFKCEQWESVPMYKKYNMIAETAKGESVEVIVYNKEPIGKSKKHLDKKTTVKKEAREMFLNEVREFAADVNTETHNFKFGDLIGMFSFSIKEPIQETFKNKYLLDQAFIKDFDDVMKTTFEDELIKTFKYDDFAQYCLNMKVEHEGSLHNAKFTFKNFDSRNPEYGFAYLQFLNLTINIDTLCRDIFTNKTKIKIQTHNGWTDLVTLKEFFKINKIQTLDMPKFFVYSYEKLSDDLMKNISVSQSGKDVVEKDINENIKNNLANYGTAQIFATQQAIFEIPKEYNPYYKERMLNQFLTIFVYELLLYKKTLNLELIIKFQEFWKLHNKMPDNYYALEKSLEEIKGIYRYNKEVSSFVNSDLFIYPSAKRLQEKLFPILGIQNIIETTLQIDEQLVKIEAESELKSQRESQRKNNKKMRLIKFFALLISLTSSSGLMLSFLIEVLKMRSMEATLTIFTIVVVILVLISIFMIFDVTRRKRKSKKEKHEYESIVNSDE</sequence>
<feature type="transmembrane region" description="Helical" evidence="1">
    <location>
        <begin position="6"/>
        <end position="28"/>
    </location>
</feature>
<dbReference type="InterPro" id="IPR013024">
    <property type="entry name" value="GGCT-like"/>
</dbReference>
<reference evidence="3 4" key="1">
    <citation type="submission" date="2018-02" db="EMBL/GenBank/DDBJ databases">
        <title>Mycoplasma marinum and Mycoplasma todarodis sp. nov., moderately halophilic and psychrotolerant mycoplasmas isolated from cephalopods.</title>
        <authorList>
            <person name="Viver T."/>
        </authorList>
    </citation>
    <scope>NUCLEOTIDE SEQUENCE [LARGE SCALE GENOMIC DNA]</scope>
    <source>
        <strain evidence="3 4">PE</strain>
    </source>
</reference>
<evidence type="ECO:0000313" key="3">
    <source>
        <dbReference type="EMBL" id="TCG11270.1"/>
    </source>
</evidence>
<keyword evidence="1" id="KW-0812">Transmembrane</keyword>
<dbReference type="CDD" id="cd06661">
    <property type="entry name" value="GGCT_like"/>
    <property type="match status" value="1"/>
</dbReference>
<dbReference type="Gene3D" id="3.10.490.10">
    <property type="entry name" value="Gamma-glutamyl cyclotransferase-like"/>
    <property type="match status" value="1"/>
</dbReference>
<evidence type="ECO:0000313" key="4">
    <source>
        <dbReference type="Proteomes" id="UP000294192"/>
    </source>
</evidence>